<keyword evidence="4" id="KW-0539">Nucleus</keyword>
<dbReference type="PROSITE" id="PS51821">
    <property type="entry name" value="VELVET"/>
    <property type="match status" value="1"/>
</dbReference>
<dbReference type="InterPro" id="IPR021740">
    <property type="entry name" value="Velvet"/>
</dbReference>
<dbReference type="AlphaFoldDB" id="A0A316Z741"/>
<dbReference type="Gene3D" id="2.60.40.3960">
    <property type="entry name" value="Velvet domain"/>
    <property type="match status" value="1"/>
</dbReference>
<evidence type="ECO:0000256" key="3">
    <source>
        <dbReference type="ARBA" id="ARBA00023163"/>
    </source>
</evidence>
<dbReference type="Pfam" id="PF11754">
    <property type="entry name" value="Velvet"/>
    <property type="match status" value="2"/>
</dbReference>
<dbReference type="GeneID" id="37271722"/>
<evidence type="ECO:0000256" key="5">
    <source>
        <dbReference type="SAM" id="MobiDB-lite"/>
    </source>
</evidence>
<reference evidence="7 8" key="1">
    <citation type="journal article" date="2018" name="Mol. Biol. Evol.">
        <title>Broad Genomic Sampling Reveals a Smut Pathogenic Ancestry of the Fungal Clade Ustilaginomycotina.</title>
        <authorList>
            <person name="Kijpornyongpan T."/>
            <person name="Mondo S.J."/>
            <person name="Barry K."/>
            <person name="Sandor L."/>
            <person name="Lee J."/>
            <person name="Lipzen A."/>
            <person name="Pangilinan J."/>
            <person name="LaButti K."/>
            <person name="Hainaut M."/>
            <person name="Henrissat B."/>
            <person name="Grigoriev I.V."/>
            <person name="Spatafora J.W."/>
            <person name="Aime M.C."/>
        </authorList>
    </citation>
    <scope>NUCLEOTIDE SEQUENCE [LARGE SCALE GENOMIC DNA]</scope>
    <source>
        <strain evidence="7 8">MCA 4186</strain>
    </source>
</reference>
<name>A0A316Z741_9BASI</name>
<dbReference type="InterPro" id="IPR038491">
    <property type="entry name" value="Velvet_dom_sf"/>
</dbReference>
<gene>
    <name evidence="7" type="ORF">FA09DRAFT_339099</name>
</gene>
<proteinExistence type="predicted"/>
<sequence length="271" mass="29507">MPPAMAPSPVYTGEQHYGSHRQRAYTVQDDAPSSWSDASALPSMHRSSDRVGAVDAPLPTLQSHPLLSEHGEPRTYTLHIRQQPAHGRMFGFRTKDRRPLDPLPIVELVVRDRDGRVDHVAHTSPDLLMQVSLSTEHSGDRELVTSSANPSTALPYSRLLEGKLTSSGHNVKDLDGTRVCLFVFTDLSVRVEATVRLRFSLVRLGGTRWQPGLSSHAGSVVAEIDSDPFVVHSSRTFPGLSESTELAKCLAAQGVAVPIRNQSRPGASALD</sequence>
<keyword evidence="3" id="KW-0804">Transcription</keyword>
<feature type="compositionally biased region" description="Low complexity" evidence="5">
    <location>
        <begin position="29"/>
        <end position="43"/>
    </location>
</feature>
<dbReference type="GO" id="GO:0005634">
    <property type="term" value="C:nucleus"/>
    <property type="evidence" value="ECO:0007669"/>
    <property type="project" value="UniProtKB-SubCell"/>
</dbReference>
<feature type="domain" description="Velvet" evidence="6">
    <location>
        <begin position="71"/>
        <end position="260"/>
    </location>
</feature>
<dbReference type="OrthoDB" id="1746739at2759"/>
<evidence type="ECO:0000256" key="4">
    <source>
        <dbReference type="ARBA" id="ARBA00023242"/>
    </source>
</evidence>
<evidence type="ECO:0000259" key="6">
    <source>
        <dbReference type="PROSITE" id="PS51821"/>
    </source>
</evidence>
<keyword evidence="2" id="KW-0805">Transcription regulation</keyword>
<evidence type="ECO:0000256" key="1">
    <source>
        <dbReference type="ARBA" id="ARBA00004123"/>
    </source>
</evidence>
<feature type="region of interest" description="Disordered" evidence="5">
    <location>
        <begin position="27"/>
        <end position="68"/>
    </location>
</feature>
<dbReference type="EMBL" id="KZ819294">
    <property type="protein sequence ID" value="PWN97597.1"/>
    <property type="molecule type" value="Genomic_DNA"/>
</dbReference>
<organism evidence="7 8">
    <name type="scientific">Tilletiopsis washingtonensis</name>
    <dbReference type="NCBI Taxonomy" id="58919"/>
    <lineage>
        <taxon>Eukaryota</taxon>
        <taxon>Fungi</taxon>
        <taxon>Dikarya</taxon>
        <taxon>Basidiomycota</taxon>
        <taxon>Ustilaginomycotina</taxon>
        <taxon>Exobasidiomycetes</taxon>
        <taxon>Entylomatales</taxon>
        <taxon>Entylomatales incertae sedis</taxon>
        <taxon>Tilletiopsis</taxon>
    </lineage>
</organism>
<comment type="subcellular location">
    <subcellularLocation>
        <location evidence="1">Nucleus</location>
    </subcellularLocation>
</comment>
<dbReference type="STRING" id="58919.A0A316Z741"/>
<evidence type="ECO:0000256" key="2">
    <source>
        <dbReference type="ARBA" id="ARBA00023015"/>
    </source>
</evidence>
<evidence type="ECO:0000313" key="8">
    <source>
        <dbReference type="Proteomes" id="UP000245946"/>
    </source>
</evidence>
<dbReference type="RefSeq" id="XP_025597876.1">
    <property type="nucleotide sequence ID" value="XM_025744178.1"/>
</dbReference>
<dbReference type="PANTHER" id="PTHR33572:SF3">
    <property type="entry name" value="VELVET COMPLEX SUBUNIT B"/>
    <property type="match status" value="1"/>
</dbReference>
<dbReference type="InterPro" id="IPR037525">
    <property type="entry name" value="Velvet_dom"/>
</dbReference>
<evidence type="ECO:0000313" key="7">
    <source>
        <dbReference type="EMBL" id="PWN97597.1"/>
    </source>
</evidence>
<protein>
    <recommendedName>
        <fullName evidence="6">Velvet domain-containing protein</fullName>
    </recommendedName>
</protein>
<dbReference type="PANTHER" id="PTHR33572">
    <property type="entry name" value="SPORE DEVELOPMENT REGULATOR VOSA"/>
    <property type="match status" value="1"/>
</dbReference>
<dbReference type="Proteomes" id="UP000245946">
    <property type="component" value="Unassembled WGS sequence"/>
</dbReference>
<accession>A0A316Z741</accession>
<keyword evidence="8" id="KW-1185">Reference proteome</keyword>